<dbReference type="EMBL" id="FNSC01000001">
    <property type="protein sequence ID" value="SED09487.1"/>
    <property type="molecule type" value="Genomic_DNA"/>
</dbReference>
<dbReference type="STRING" id="53406.SAMN05421553_2019"/>
<dbReference type="RefSeq" id="WP_090379872.1">
    <property type="nucleotide sequence ID" value="NZ_CP156749.1"/>
</dbReference>
<evidence type="ECO:0000313" key="2">
    <source>
        <dbReference type="EMBL" id="SED09487.1"/>
    </source>
</evidence>
<reference evidence="3" key="1">
    <citation type="submission" date="2016-10" db="EMBL/GenBank/DDBJ databases">
        <authorList>
            <person name="Varghese N."/>
            <person name="Submissions S."/>
        </authorList>
    </citation>
    <scope>NUCLEOTIDE SEQUENCE [LARGE SCALE GENOMIC DNA]</scope>
    <source>
        <strain evidence="3">DSM 12111</strain>
    </source>
</reference>
<evidence type="ECO:0000256" key="1">
    <source>
        <dbReference type="SAM" id="MobiDB-lite"/>
    </source>
</evidence>
<keyword evidence="3" id="KW-1185">Reference proteome</keyword>
<organism evidence="2 3">
    <name type="scientific">Pseudomonas anguilliseptica</name>
    <dbReference type="NCBI Taxonomy" id="53406"/>
    <lineage>
        <taxon>Bacteria</taxon>
        <taxon>Pseudomonadati</taxon>
        <taxon>Pseudomonadota</taxon>
        <taxon>Gammaproteobacteria</taxon>
        <taxon>Pseudomonadales</taxon>
        <taxon>Pseudomonadaceae</taxon>
        <taxon>Pseudomonas</taxon>
    </lineage>
</organism>
<gene>
    <name evidence="2" type="ORF">SAMN05421553_2019</name>
</gene>
<evidence type="ECO:0000313" key="3">
    <source>
        <dbReference type="Proteomes" id="UP000242849"/>
    </source>
</evidence>
<name>A0A1H4XVC8_PSEAG</name>
<dbReference type="AlphaFoldDB" id="A0A1H4XVC8"/>
<accession>A0A1H4XVC8</accession>
<proteinExistence type="predicted"/>
<dbReference type="OrthoDB" id="6912095at2"/>
<sequence>MSKTKRTERIRKQDADRQQDKRNRDAAHRERVGAEVTKLTTYRGTRADWALMQQVGEFEEVEEVITLMTRYMAGMARRDPQAFRDAMNPRNPV</sequence>
<feature type="region of interest" description="Disordered" evidence="1">
    <location>
        <begin position="1"/>
        <end position="33"/>
    </location>
</feature>
<dbReference type="Proteomes" id="UP000242849">
    <property type="component" value="Unassembled WGS sequence"/>
</dbReference>
<protein>
    <submittedName>
        <fullName evidence="2">Uncharacterized protein</fullName>
    </submittedName>
</protein>